<dbReference type="EMBL" id="JBBXMP010000042">
    <property type="protein sequence ID" value="KAL0065857.1"/>
    <property type="molecule type" value="Genomic_DNA"/>
</dbReference>
<feature type="compositionally biased region" description="Basic and acidic residues" evidence="2">
    <location>
        <begin position="50"/>
        <end position="59"/>
    </location>
</feature>
<name>A0ABR2ZXR0_9AGAR</name>
<feature type="domain" description="C3H1-type" evidence="3">
    <location>
        <begin position="168"/>
        <end position="195"/>
    </location>
</feature>
<keyword evidence="1" id="KW-0862">Zinc</keyword>
<evidence type="ECO:0000313" key="4">
    <source>
        <dbReference type="EMBL" id="KAL0065857.1"/>
    </source>
</evidence>
<dbReference type="Pfam" id="PF00076">
    <property type="entry name" value="RRM_1"/>
    <property type="match status" value="1"/>
</dbReference>
<comment type="caution">
    <text evidence="4">The sequence shown here is derived from an EMBL/GenBank/DDBJ whole genome shotgun (WGS) entry which is preliminary data.</text>
</comment>
<dbReference type="CDD" id="cd00590">
    <property type="entry name" value="RRM_SF"/>
    <property type="match status" value="1"/>
</dbReference>
<dbReference type="InterPro" id="IPR000571">
    <property type="entry name" value="Znf_CCCH"/>
</dbReference>
<evidence type="ECO:0000259" key="3">
    <source>
        <dbReference type="PROSITE" id="PS50103"/>
    </source>
</evidence>
<keyword evidence="1" id="KW-0863">Zinc-finger</keyword>
<evidence type="ECO:0000256" key="1">
    <source>
        <dbReference type="PROSITE-ProRule" id="PRU00723"/>
    </source>
</evidence>
<evidence type="ECO:0000256" key="2">
    <source>
        <dbReference type="SAM" id="MobiDB-lite"/>
    </source>
</evidence>
<dbReference type="InterPro" id="IPR012677">
    <property type="entry name" value="Nucleotide-bd_a/b_plait_sf"/>
</dbReference>
<dbReference type="PROSITE" id="PS50103">
    <property type="entry name" value="ZF_C3H1"/>
    <property type="match status" value="1"/>
</dbReference>
<keyword evidence="1" id="KW-0479">Metal-binding</keyword>
<feature type="region of interest" description="Disordered" evidence="2">
    <location>
        <begin position="33"/>
        <end position="83"/>
    </location>
</feature>
<reference evidence="4 5" key="1">
    <citation type="submission" date="2024-05" db="EMBL/GenBank/DDBJ databases">
        <title>A draft genome resource for the thread blight pathogen Marasmius tenuissimus strain MS-2.</title>
        <authorList>
            <person name="Yulfo-Soto G.E."/>
            <person name="Baruah I.K."/>
            <person name="Amoako-Attah I."/>
            <person name="Bukari Y."/>
            <person name="Meinhardt L.W."/>
            <person name="Bailey B.A."/>
            <person name="Cohen S.P."/>
        </authorList>
    </citation>
    <scope>NUCLEOTIDE SEQUENCE [LARGE SCALE GENOMIC DNA]</scope>
    <source>
        <strain evidence="4 5">MS-2</strain>
    </source>
</reference>
<protein>
    <recommendedName>
        <fullName evidence="3">C3H1-type domain-containing protein</fullName>
    </recommendedName>
</protein>
<dbReference type="Gene3D" id="3.30.70.330">
    <property type="match status" value="1"/>
</dbReference>
<organism evidence="4 5">
    <name type="scientific">Marasmius tenuissimus</name>
    <dbReference type="NCBI Taxonomy" id="585030"/>
    <lineage>
        <taxon>Eukaryota</taxon>
        <taxon>Fungi</taxon>
        <taxon>Dikarya</taxon>
        <taxon>Basidiomycota</taxon>
        <taxon>Agaricomycotina</taxon>
        <taxon>Agaricomycetes</taxon>
        <taxon>Agaricomycetidae</taxon>
        <taxon>Agaricales</taxon>
        <taxon>Marasmiineae</taxon>
        <taxon>Marasmiaceae</taxon>
        <taxon>Marasmius</taxon>
    </lineage>
</organism>
<dbReference type="Proteomes" id="UP001437256">
    <property type="component" value="Unassembled WGS sequence"/>
</dbReference>
<dbReference type="InterPro" id="IPR035979">
    <property type="entry name" value="RBD_domain_sf"/>
</dbReference>
<feature type="compositionally biased region" description="Low complexity" evidence="2">
    <location>
        <begin position="73"/>
        <end position="83"/>
    </location>
</feature>
<dbReference type="InterPro" id="IPR000504">
    <property type="entry name" value="RRM_dom"/>
</dbReference>
<feature type="region of interest" description="Disordered" evidence="2">
    <location>
        <begin position="103"/>
        <end position="124"/>
    </location>
</feature>
<keyword evidence="5" id="KW-1185">Reference proteome</keyword>
<feature type="zinc finger region" description="C3H1-type" evidence="1">
    <location>
        <begin position="168"/>
        <end position="195"/>
    </location>
</feature>
<accession>A0ABR2ZXR0</accession>
<dbReference type="SUPFAM" id="SSF54928">
    <property type="entry name" value="RNA-binding domain, RBD"/>
    <property type="match status" value="1"/>
</dbReference>
<feature type="compositionally biased region" description="Low complexity" evidence="2">
    <location>
        <begin position="108"/>
        <end position="124"/>
    </location>
</feature>
<sequence length="751" mass="85191">MVTDSTSETFQEQKIVEKIRRLEAEMSSKYEHPKFQTAWEEQRGAVITRNSDRRKDGEKAMGTSKGQDTDVYSRSSSATRSKSPFIPESLHFTIRLPNLVNTSHDSDSASITHQSSSDDSSSVEDWYPTTDATVWFDSSFDSSSMSSSWASVAEEKHTVPLPAVRRRPRFPDTCWDWLRGRCNRGYDCQHVHGDLEYDDEPPSEKTIAQPPAQNKLFSNWAFTIRDHIKVRVGPGFAVESITTGFETPWIHISGLPTEVTTDELARLLQRYGVVNDVKVCERKPPIVAAKARFSSHTEAQMANAGLDGSMHWGHILTTQLTLSTGDRRNGDAVISETAVRIRWEAPSKQGYAGYTTLDKAQRAIQIAEADYQSTYVSASLHVGLPAVGAHTVRFRNLPLQTQRKDMAKYAKPEDVVWEKANYHHVELASKGIQKFLQYRALEPLKFEVLPPPYRDGYVRAWAHFATPSAARDAVALLHHFNPRCTGKTRIYADHVHSLSYRIPSDRYRRAIHEADDLRASLWQRGMRSASISFLPNEHTVTVKLSAYDVKELGALKVELEKTLEGEVVCLEGQPIWDDFFHRPEGQAYLQQLEVRYPPVTIVKSSRVRRLILFGRRDRRELVSQELIQKYRGLNAGERRYLPIPGHLMGPFMGKQLGSLRRLLGPENVTIDMWNQKLCIRGNMSDFRAAQQAVAKIRMPHRTDATACPICLGEVERPVKFVLPTLVLSGVPLQLPSRRQRQPLLPAEVSRW</sequence>
<gene>
    <name evidence="4" type="ORF">AAF712_007161</name>
</gene>
<evidence type="ECO:0000313" key="5">
    <source>
        <dbReference type="Proteomes" id="UP001437256"/>
    </source>
</evidence>
<proteinExistence type="predicted"/>